<feature type="domain" description="4Fe-4S ferredoxin-type" evidence="4">
    <location>
        <begin position="47"/>
        <end position="77"/>
    </location>
</feature>
<evidence type="ECO:0000256" key="3">
    <source>
        <dbReference type="ARBA" id="ARBA00023014"/>
    </source>
</evidence>
<dbReference type="GO" id="GO:0051536">
    <property type="term" value="F:iron-sulfur cluster binding"/>
    <property type="evidence" value="ECO:0007669"/>
    <property type="project" value="UniProtKB-KW"/>
</dbReference>
<keyword evidence="1" id="KW-0479">Metal-binding</keyword>
<sequence>MRRTWDVKAVFDVVINAEYCKGCTYCMISCPKGCLELGEAFNSKGYRYPVFSRSEDCAGCLSCAKLCPDFAIEIYKEEEE</sequence>
<dbReference type="PROSITE" id="PS51379">
    <property type="entry name" value="4FE4S_FER_2"/>
    <property type="match status" value="2"/>
</dbReference>
<dbReference type="GO" id="GO:0046872">
    <property type="term" value="F:metal ion binding"/>
    <property type="evidence" value="ECO:0007669"/>
    <property type="project" value="UniProtKB-KW"/>
</dbReference>
<gene>
    <name evidence="5" type="ORF">HYY20_10475</name>
</gene>
<keyword evidence="2" id="KW-0408">Iron</keyword>
<dbReference type="PANTHER" id="PTHR43122:SF2">
    <property type="entry name" value="FERREDOXIN SUBUNIT OF PYRUVATE:FLAVODOXIN OXIDOREDUCTASE"/>
    <property type="match status" value="1"/>
</dbReference>
<reference evidence="5" key="1">
    <citation type="submission" date="2020-07" db="EMBL/GenBank/DDBJ databases">
        <title>Huge and variable diversity of episymbiotic CPR bacteria and DPANN archaea in groundwater ecosystems.</title>
        <authorList>
            <person name="He C.Y."/>
            <person name="Keren R."/>
            <person name="Whittaker M."/>
            <person name="Farag I.F."/>
            <person name="Doudna J."/>
            <person name="Cate J.H.D."/>
            <person name="Banfield J.F."/>
        </authorList>
    </citation>
    <scope>NUCLEOTIDE SEQUENCE</scope>
    <source>
        <strain evidence="5">NC_groundwater_672_Ag_B-0.1um_62_36</strain>
    </source>
</reference>
<dbReference type="InterPro" id="IPR017900">
    <property type="entry name" value="4Fe4S_Fe_S_CS"/>
</dbReference>
<evidence type="ECO:0000313" key="5">
    <source>
        <dbReference type="EMBL" id="MBI2877296.1"/>
    </source>
</evidence>
<protein>
    <submittedName>
        <fullName evidence="5">Ferredoxin family protein</fullName>
    </submittedName>
</protein>
<keyword evidence="3" id="KW-0411">Iron-sulfur</keyword>
<proteinExistence type="predicted"/>
<evidence type="ECO:0000256" key="2">
    <source>
        <dbReference type="ARBA" id="ARBA00023004"/>
    </source>
</evidence>
<accession>A0A932CQJ5</accession>
<comment type="caution">
    <text evidence="5">The sequence shown here is derived from an EMBL/GenBank/DDBJ whole genome shotgun (WGS) entry which is preliminary data.</text>
</comment>
<feature type="domain" description="4Fe-4S ferredoxin-type" evidence="4">
    <location>
        <begin position="11"/>
        <end position="40"/>
    </location>
</feature>
<dbReference type="PROSITE" id="PS00198">
    <property type="entry name" value="4FE4S_FER_1"/>
    <property type="match status" value="2"/>
</dbReference>
<dbReference type="SUPFAM" id="SSF54862">
    <property type="entry name" value="4Fe-4S ferredoxins"/>
    <property type="match status" value="1"/>
</dbReference>
<dbReference type="EMBL" id="JACPRF010000320">
    <property type="protein sequence ID" value="MBI2877296.1"/>
    <property type="molecule type" value="Genomic_DNA"/>
</dbReference>
<evidence type="ECO:0000313" key="6">
    <source>
        <dbReference type="Proteomes" id="UP000769766"/>
    </source>
</evidence>
<organism evidence="5 6">
    <name type="scientific">Tectimicrobiota bacterium</name>
    <dbReference type="NCBI Taxonomy" id="2528274"/>
    <lineage>
        <taxon>Bacteria</taxon>
        <taxon>Pseudomonadati</taxon>
        <taxon>Nitrospinota/Tectimicrobiota group</taxon>
        <taxon>Candidatus Tectimicrobiota</taxon>
    </lineage>
</organism>
<dbReference type="Proteomes" id="UP000769766">
    <property type="component" value="Unassembled WGS sequence"/>
</dbReference>
<evidence type="ECO:0000259" key="4">
    <source>
        <dbReference type="PROSITE" id="PS51379"/>
    </source>
</evidence>
<dbReference type="InterPro" id="IPR017896">
    <property type="entry name" value="4Fe4S_Fe-S-bd"/>
</dbReference>
<name>A0A932CQJ5_UNCTE</name>
<dbReference type="PANTHER" id="PTHR43122">
    <property type="entry name" value="FERREDOXIN SUBUNIT OF PYRUVATE:FLAVODOXIN OXIDOREDUCTASE-RELATED"/>
    <property type="match status" value="1"/>
</dbReference>
<evidence type="ECO:0000256" key="1">
    <source>
        <dbReference type="ARBA" id="ARBA00022723"/>
    </source>
</evidence>
<dbReference type="AlphaFoldDB" id="A0A932CQJ5"/>
<dbReference type="Pfam" id="PF12838">
    <property type="entry name" value="Fer4_7"/>
    <property type="match status" value="1"/>
</dbReference>
<dbReference type="Gene3D" id="3.30.70.20">
    <property type="match status" value="1"/>
</dbReference>